<name>A0AAX6IHF3_IRIPA</name>
<dbReference type="Pfam" id="PF03810">
    <property type="entry name" value="IBN_N"/>
    <property type="match status" value="1"/>
</dbReference>
<accession>A0AAX6IHF3</accession>
<evidence type="ECO:0000259" key="4">
    <source>
        <dbReference type="PROSITE" id="PS50166"/>
    </source>
</evidence>
<dbReference type="GO" id="GO:0006611">
    <property type="term" value="P:protein export from nucleus"/>
    <property type="evidence" value="ECO:0007669"/>
    <property type="project" value="TreeGrafter"/>
</dbReference>
<evidence type="ECO:0000256" key="2">
    <source>
        <dbReference type="ARBA" id="ARBA00022448"/>
    </source>
</evidence>
<dbReference type="AlphaFoldDB" id="A0AAX6IHF3"/>
<evidence type="ECO:0000256" key="3">
    <source>
        <dbReference type="ARBA" id="ARBA00023242"/>
    </source>
</evidence>
<dbReference type="InterPro" id="IPR011989">
    <property type="entry name" value="ARM-like"/>
</dbReference>
<sequence>MEALIPEISRLLNDTLSPEKTLVSSATHGLDQLSSLPRFPFSLLAIATGGYDRGLKIAAATYLKNLIRRHMDENPYSPELQIEFRNQLVGALLQVEPAVLKVLVEPFRMIINTHFAKEDSWPNFVPELKAVIQGSNLISQSECPQWNTINALIVLQTLIKPFQYFLNPTVPKEVVPSQLELIAKDILVPLLGTFHHFVDKALSYQEGTQTEVWQVLHIICKCMYFTVRSYMPSATSPLLPSFCGDLIRLLDSLSLNSAAPEDGYLLRLKTAKRTLRIICALITRHRKHVDRLMPSFVTSAFRIARKSPDISILDSLSERIVSLAFDVISHVLETGPGWRHVSPHFSSLLDSAIFPALALNQKDVAEWEEDTDEYIRKNLPSDLDEISGWADDLFTARKSAINLLGVIAMSKGPPVASAVSKRKKGEKSKKKEQQSSIGELLVIPFLSKFPLPSVGEEEASSKILHDYYGVLMAYGGLQDFLNEKNPDYTSSLVRNRVLPLYASCSYSPYLVATANWVLGSLAPCLPQAMAGDVYRCLMKSLAMPDIADCNCYPVRASAAGAIAELLENNHVPPDWLSLLQILADRIGGGDENESSLLFQLLGTVIEAGQEKVVTHIPVIVFHITGVIAKNLPPTTEPWPQVVEHGFSALAVIAQIWEQSMPDDIQLPENKEWRSGWASIARVFSSLLQQAWVMPLEPMEDVVSSSLPPPSCVDDASQLLGLSCGSLLQWMKLWS</sequence>
<proteinExistence type="predicted"/>
<keyword evidence="3" id="KW-0539">Nucleus</keyword>
<dbReference type="PANTHER" id="PTHR10997">
    <property type="entry name" value="IMPORTIN-7, 8, 11"/>
    <property type="match status" value="1"/>
</dbReference>
<keyword evidence="2" id="KW-0813">Transport</keyword>
<dbReference type="GO" id="GO:0031267">
    <property type="term" value="F:small GTPase binding"/>
    <property type="evidence" value="ECO:0007669"/>
    <property type="project" value="InterPro"/>
</dbReference>
<protein>
    <submittedName>
        <fullName evidence="5">Importin beta-like SAD2-like protein isoform X1</fullName>
    </submittedName>
</protein>
<dbReference type="PROSITE" id="PS50166">
    <property type="entry name" value="IMPORTIN_B_NT"/>
    <property type="match status" value="1"/>
</dbReference>
<comment type="subcellular location">
    <subcellularLocation>
        <location evidence="1">Nucleus</location>
    </subcellularLocation>
</comment>
<dbReference type="GO" id="GO:0006606">
    <property type="term" value="P:protein import into nucleus"/>
    <property type="evidence" value="ECO:0007669"/>
    <property type="project" value="TreeGrafter"/>
</dbReference>
<keyword evidence="6" id="KW-1185">Reference proteome</keyword>
<feature type="domain" description="Importin N-terminal" evidence="4">
    <location>
        <begin position="26"/>
        <end position="94"/>
    </location>
</feature>
<dbReference type="Proteomes" id="UP001140949">
    <property type="component" value="Unassembled WGS sequence"/>
</dbReference>
<dbReference type="GO" id="GO:0005635">
    <property type="term" value="C:nuclear envelope"/>
    <property type="evidence" value="ECO:0007669"/>
    <property type="project" value="TreeGrafter"/>
</dbReference>
<dbReference type="InterPro" id="IPR016024">
    <property type="entry name" value="ARM-type_fold"/>
</dbReference>
<evidence type="ECO:0000313" key="5">
    <source>
        <dbReference type="EMBL" id="KAJ6851805.1"/>
    </source>
</evidence>
<evidence type="ECO:0000256" key="1">
    <source>
        <dbReference type="ARBA" id="ARBA00004123"/>
    </source>
</evidence>
<dbReference type="GO" id="GO:0005829">
    <property type="term" value="C:cytosol"/>
    <property type="evidence" value="ECO:0007669"/>
    <property type="project" value="TreeGrafter"/>
</dbReference>
<reference evidence="5" key="2">
    <citation type="submission" date="2023-04" db="EMBL/GenBank/DDBJ databases">
        <authorList>
            <person name="Bruccoleri R.E."/>
            <person name="Oakeley E.J."/>
            <person name="Faust A.-M."/>
            <person name="Dessus-Babus S."/>
            <person name="Altorfer M."/>
            <person name="Burckhardt D."/>
            <person name="Oertli M."/>
            <person name="Naumann U."/>
            <person name="Petersen F."/>
            <person name="Wong J."/>
        </authorList>
    </citation>
    <scope>NUCLEOTIDE SEQUENCE</scope>
    <source>
        <strain evidence="5">GSM-AAB239-AS_SAM_17_03QT</strain>
        <tissue evidence="5">Leaf</tissue>
    </source>
</reference>
<reference evidence="5" key="1">
    <citation type="journal article" date="2023" name="GigaByte">
        <title>Genome assembly of the bearded iris, Iris pallida Lam.</title>
        <authorList>
            <person name="Bruccoleri R.E."/>
            <person name="Oakeley E.J."/>
            <person name="Faust A.M.E."/>
            <person name="Altorfer M."/>
            <person name="Dessus-Babus S."/>
            <person name="Burckhardt D."/>
            <person name="Oertli M."/>
            <person name="Naumann U."/>
            <person name="Petersen F."/>
            <person name="Wong J."/>
        </authorList>
    </citation>
    <scope>NUCLEOTIDE SEQUENCE</scope>
    <source>
        <strain evidence="5">GSM-AAB239-AS_SAM_17_03QT</strain>
    </source>
</reference>
<dbReference type="EMBL" id="JANAVB010002124">
    <property type="protein sequence ID" value="KAJ6851805.1"/>
    <property type="molecule type" value="Genomic_DNA"/>
</dbReference>
<organism evidence="5 6">
    <name type="scientific">Iris pallida</name>
    <name type="common">Sweet iris</name>
    <dbReference type="NCBI Taxonomy" id="29817"/>
    <lineage>
        <taxon>Eukaryota</taxon>
        <taxon>Viridiplantae</taxon>
        <taxon>Streptophyta</taxon>
        <taxon>Embryophyta</taxon>
        <taxon>Tracheophyta</taxon>
        <taxon>Spermatophyta</taxon>
        <taxon>Magnoliopsida</taxon>
        <taxon>Liliopsida</taxon>
        <taxon>Asparagales</taxon>
        <taxon>Iridaceae</taxon>
        <taxon>Iridoideae</taxon>
        <taxon>Irideae</taxon>
        <taxon>Iris</taxon>
    </lineage>
</organism>
<dbReference type="SUPFAM" id="SSF48371">
    <property type="entry name" value="ARM repeat"/>
    <property type="match status" value="1"/>
</dbReference>
<dbReference type="GO" id="GO:0005049">
    <property type="term" value="F:nuclear export signal receptor activity"/>
    <property type="evidence" value="ECO:0007669"/>
    <property type="project" value="TreeGrafter"/>
</dbReference>
<comment type="caution">
    <text evidence="5">The sequence shown here is derived from an EMBL/GenBank/DDBJ whole genome shotgun (WGS) entry which is preliminary data.</text>
</comment>
<evidence type="ECO:0000313" key="6">
    <source>
        <dbReference type="Proteomes" id="UP001140949"/>
    </source>
</evidence>
<dbReference type="InterPro" id="IPR001494">
    <property type="entry name" value="Importin-beta_N"/>
</dbReference>
<dbReference type="PANTHER" id="PTHR10997:SF29">
    <property type="entry name" value="ARM REPEAT SUPERFAMILY PROTEIN"/>
    <property type="match status" value="1"/>
</dbReference>
<gene>
    <name evidence="5" type="ORF">M6B38_258045</name>
</gene>
<dbReference type="Gene3D" id="1.25.10.10">
    <property type="entry name" value="Leucine-rich Repeat Variant"/>
    <property type="match status" value="1"/>
</dbReference>